<dbReference type="EMBL" id="KZ613816">
    <property type="protein sequence ID" value="PMD59465.1"/>
    <property type="molecule type" value="Genomic_DNA"/>
</dbReference>
<evidence type="ECO:0000256" key="1">
    <source>
        <dbReference type="SAM" id="MobiDB-lite"/>
    </source>
</evidence>
<organism evidence="2 3">
    <name type="scientific">Hyaloscypha bicolor E</name>
    <dbReference type="NCBI Taxonomy" id="1095630"/>
    <lineage>
        <taxon>Eukaryota</taxon>
        <taxon>Fungi</taxon>
        <taxon>Dikarya</taxon>
        <taxon>Ascomycota</taxon>
        <taxon>Pezizomycotina</taxon>
        <taxon>Leotiomycetes</taxon>
        <taxon>Helotiales</taxon>
        <taxon>Hyaloscyphaceae</taxon>
        <taxon>Hyaloscypha</taxon>
        <taxon>Hyaloscypha bicolor</taxon>
    </lineage>
</organism>
<feature type="compositionally biased region" description="Basic and acidic residues" evidence="1">
    <location>
        <begin position="76"/>
        <end position="85"/>
    </location>
</feature>
<dbReference type="InParanoid" id="A0A2J6T8W3"/>
<dbReference type="AlphaFoldDB" id="A0A2J6T8W3"/>
<dbReference type="RefSeq" id="XP_024736369.1">
    <property type="nucleotide sequence ID" value="XM_024872620.1"/>
</dbReference>
<sequence length="178" mass="20483">MPSDRDQLPRHKPHPSKIESVAEEARLDALLPSRPARGKLPSRLDQPQRIGSSSNTSGKRLPFKLTHSNRDQLPSRLDKSRRDQRPSSLNPSRQDRPSKQYFRSTKKNPLISRLDHSQPQQTEHISINPAFASAHDITMATRQTEDELLAPQEQKKQEEWAQKRMAELGRCPANFKWI</sequence>
<feature type="region of interest" description="Disordered" evidence="1">
    <location>
        <begin position="1"/>
        <end position="133"/>
    </location>
</feature>
<feature type="compositionally biased region" description="Polar residues" evidence="1">
    <location>
        <begin position="49"/>
        <end position="58"/>
    </location>
</feature>
<proteinExistence type="predicted"/>
<dbReference type="Proteomes" id="UP000235371">
    <property type="component" value="Unassembled WGS sequence"/>
</dbReference>
<evidence type="ECO:0000313" key="3">
    <source>
        <dbReference type="Proteomes" id="UP000235371"/>
    </source>
</evidence>
<gene>
    <name evidence="2" type="ORF">K444DRAFT_412174</name>
</gene>
<evidence type="ECO:0000313" key="2">
    <source>
        <dbReference type="EMBL" id="PMD59465.1"/>
    </source>
</evidence>
<keyword evidence="3" id="KW-1185">Reference proteome</keyword>
<protein>
    <submittedName>
        <fullName evidence="2">Uncharacterized protein</fullName>
    </submittedName>
</protein>
<accession>A0A2J6T8W3</accession>
<dbReference type="GeneID" id="36580700"/>
<reference evidence="2 3" key="1">
    <citation type="submission" date="2016-04" db="EMBL/GenBank/DDBJ databases">
        <title>A degradative enzymes factory behind the ericoid mycorrhizal symbiosis.</title>
        <authorList>
            <consortium name="DOE Joint Genome Institute"/>
            <person name="Martino E."/>
            <person name="Morin E."/>
            <person name="Grelet G."/>
            <person name="Kuo A."/>
            <person name="Kohler A."/>
            <person name="Daghino S."/>
            <person name="Barry K."/>
            <person name="Choi C."/>
            <person name="Cichocki N."/>
            <person name="Clum A."/>
            <person name="Copeland A."/>
            <person name="Hainaut M."/>
            <person name="Haridas S."/>
            <person name="Labutti K."/>
            <person name="Lindquist E."/>
            <person name="Lipzen A."/>
            <person name="Khouja H.-R."/>
            <person name="Murat C."/>
            <person name="Ohm R."/>
            <person name="Olson A."/>
            <person name="Spatafora J."/>
            <person name="Veneault-Fourrey C."/>
            <person name="Henrissat B."/>
            <person name="Grigoriev I."/>
            <person name="Martin F."/>
            <person name="Perotto S."/>
        </authorList>
    </citation>
    <scope>NUCLEOTIDE SEQUENCE [LARGE SCALE GENOMIC DNA]</scope>
    <source>
        <strain evidence="2 3">E</strain>
    </source>
</reference>
<name>A0A2J6T8W3_9HELO</name>